<comment type="similarity">
    <text evidence="1 2">Belongs to the arylamine N-acetyltransferase family.</text>
</comment>
<dbReference type="GO" id="GO:0016407">
    <property type="term" value="F:acetyltransferase activity"/>
    <property type="evidence" value="ECO:0007669"/>
    <property type="project" value="InterPro"/>
</dbReference>
<dbReference type="AlphaFoldDB" id="E8LDR2"/>
<name>E8LDR2_9FIRM</name>
<dbReference type="eggNOG" id="COG2162">
    <property type="taxonomic scope" value="Bacteria"/>
</dbReference>
<evidence type="ECO:0000256" key="2">
    <source>
        <dbReference type="RuleBase" id="RU003452"/>
    </source>
</evidence>
<reference evidence="3 4" key="1">
    <citation type="submission" date="2011-01" db="EMBL/GenBank/DDBJ databases">
        <authorList>
            <person name="Weinstock G."/>
            <person name="Sodergren E."/>
            <person name="Clifton S."/>
            <person name="Fulton L."/>
            <person name="Fulton B."/>
            <person name="Courtney L."/>
            <person name="Fronick C."/>
            <person name="Harrison M."/>
            <person name="Strong C."/>
            <person name="Farmer C."/>
            <person name="Delahaunty K."/>
            <person name="Markovic C."/>
            <person name="Hall O."/>
            <person name="Minx P."/>
            <person name="Tomlinson C."/>
            <person name="Mitreva M."/>
            <person name="Hou S."/>
            <person name="Chen J."/>
            <person name="Wollam A."/>
            <person name="Pepin K.H."/>
            <person name="Johnson M."/>
            <person name="Bhonagiri V."/>
            <person name="Zhang X."/>
            <person name="Suruliraj S."/>
            <person name="Warren W."/>
            <person name="Chinwalla A."/>
            <person name="Mardis E.R."/>
            <person name="Wilson R.K."/>
        </authorList>
    </citation>
    <scope>NUCLEOTIDE SEQUENCE [LARGE SCALE GENOMIC DNA]</scope>
    <source>
        <strain evidence="3 4">YIT 12067</strain>
    </source>
</reference>
<comment type="caution">
    <text evidence="3">The sequence shown here is derived from an EMBL/GenBank/DDBJ whole genome shotgun (WGS) entry which is preliminary data.</text>
</comment>
<dbReference type="SUPFAM" id="SSF54001">
    <property type="entry name" value="Cysteine proteinases"/>
    <property type="match status" value="1"/>
</dbReference>
<evidence type="ECO:0000256" key="1">
    <source>
        <dbReference type="ARBA" id="ARBA00006547"/>
    </source>
</evidence>
<dbReference type="RefSeq" id="WP_009145355.1">
    <property type="nucleotide sequence ID" value="NZ_GL830879.1"/>
</dbReference>
<dbReference type="OrthoDB" id="7181050at2"/>
<dbReference type="HOGENOM" id="CLU_049918_1_1_9"/>
<dbReference type="EMBL" id="AEVN01000039">
    <property type="protein sequence ID" value="EFY05033.1"/>
    <property type="molecule type" value="Genomic_DNA"/>
</dbReference>
<dbReference type="PANTHER" id="PTHR11786">
    <property type="entry name" value="N-HYDROXYARYLAMINE O-ACETYLTRANSFERASE"/>
    <property type="match status" value="1"/>
</dbReference>
<dbReference type="InterPro" id="IPR053710">
    <property type="entry name" value="Arylamine_NAT_domain_sf"/>
</dbReference>
<proteinExistence type="inferred from homology"/>
<dbReference type="InterPro" id="IPR001447">
    <property type="entry name" value="Arylamine_N-AcTrfase"/>
</dbReference>
<evidence type="ECO:0000313" key="3">
    <source>
        <dbReference type="EMBL" id="EFY05033.1"/>
    </source>
</evidence>
<dbReference type="InterPro" id="IPR038765">
    <property type="entry name" value="Papain-like_cys_pep_sf"/>
</dbReference>
<dbReference type="Proteomes" id="UP000004923">
    <property type="component" value="Unassembled WGS sequence"/>
</dbReference>
<dbReference type="PANTHER" id="PTHR11786:SF0">
    <property type="entry name" value="ARYLAMINE N-ACETYLTRANSFERASE 4-RELATED"/>
    <property type="match status" value="1"/>
</dbReference>
<accession>E8LDR2</accession>
<protein>
    <submittedName>
        <fullName evidence="3">N-acetyltransferase</fullName>
    </submittedName>
</protein>
<dbReference type="PRINTS" id="PR01543">
    <property type="entry name" value="ANATRNSFRASE"/>
</dbReference>
<dbReference type="Pfam" id="PF00797">
    <property type="entry name" value="Acetyltransf_2"/>
    <property type="match status" value="1"/>
</dbReference>
<evidence type="ECO:0000313" key="4">
    <source>
        <dbReference type="Proteomes" id="UP000004923"/>
    </source>
</evidence>
<organism evidence="3 4">
    <name type="scientific">Phascolarctobacterium succinatutens YIT 12067</name>
    <dbReference type="NCBI Taxonomy" id="626939"/>
    <lineage>
        <taxon>Bacteria</taxon>
        <taxon>Bacillati</taxon>
        <taxon>Bacillota</taxon>
        <taxon>Negativicutes</taxon>
        <taxon>Acidaminococcales</taxon>
        <taxon>Acidaminococcaceae</taxon>
        <taxon>Phascolarctobacterium</taxon>
    </lineage>
</organism>
<sequence>MEMIALPNYADINGRPMKKLQIQQYLRKLQLNDFEPAVNLATLTKLQDAHLKYIPYENFDSLNGKITSLKRQDMFNKVIMHNRGGICFELNGLYNWLLESLGFDVTSYSARFIDKMETYQLRRHRVMCVALGEKRYLTDVGVNSESPRVPLEIVEGLIQSDGISQYKFTRSEFWGWLLWQKERGKIWKRLFGFTEEPQIDKDFITASFWCDAHPDSPFIKSKKLSIFREDCNITIRSNYLKFYLGGRVKYRYKINTGAELKEILWEYFGINVEYRLKDDGIEY</sequence>
<dbReference type="Gene3D" id="3.30.2140.20">
    <property type="match status" value="1"/>
</dbReference>
<keyword evidence="3" id="KW-0808">Transferase</keyword>
<keyword evidence="4" id="KW-1185">Reference proteome</keyword>
<gene>
    <name evidence="3" type="ORF">HMPREF9443_00989</name>
</gene>